<dbReference type="OrthoDB" id="1470350at2759"/>
<evidence type="ECO:0000256" key="1">
    <source>
        <dbReference type="ARBA" id="ARBA00022741"/>
    </source>
</evidence>
<proteinExistence type="predicted"/>
<keyword evidence="2" id="KW-0143">Chaperone</keyword>
<dbReference type="SUPFAM" id="SSF90002">
    <property type="entry name" value="Hypothetical protein YjiA, C-terminal domain"/>
    <property type="match status" value="1"/>
</dbReference>
<keyword evidence="1" id="KW-0547">Nucleotide-binding</keyword>
<dbReference type="Proteomes" id="UP000636800">
    <property type="component" value="Chromosome 3"/>
</dbReference>
<dbReference type="EMBL" id="JADCNL010000003">
    <property type="protein sequence ID" value="KAG0489013.1"/>
    <property type="molecule type" value="Genomic_DNA"/>
</dbReference>
<reference evidence="4 5" key="1">
    <citation type="journal article" date="2020" name="Nat. Food">
        <title>A phased Vanilla planifolia genome enables genetic improvement of flavour and production.</title>
        <authorList>
            <person name="Hasing T."/>
            <person name="Tang H."/>
            <person name="Brym M."/>
            <person name="Khazi F."/>
            <person name="Huang T."/>
            <person name="Chambers A.H."/>
        </authorList>
    </citation>
    <scope>NUCLEOTIDE SEQUENCE [LARGE SCALE GENOMIC DNA]</scope>
    <source>
        <tissue evidence="4">Leaf</tissue>
    </source>
</reference>
<dbReference type="InterPro" id="IPR036627">
    <property type="entry name" value="CobW-likC_sf"/>
</dbReference>
<dbReference type="GO" id="GO:0000166">
    <property type="term" value="F:nucleotide binding"/>
    <property type="evidence" value="ECO:0007669"/>
    <property type="project" value="UniProtKB-KW"/>
</dbReference>
<accession>A0A835REL2</accession>
<dbReference type="Pfam" id="PF07683">
    <property type="entry name" value="CobW_C"/>
    <property type="match status" value="1"/>
</dbReference>
<sequence>MKEKKVKRWKGMQENFGTLGLNQLPNQKVVSDAKVTEKTDVPNDGDGKANLMGSINCETLECNRENYGINTELLEFCSSQIIMASFILTLFEFDEQFTKVGMLIVTQAVRELYEIVPARKWKETERKMSKIVFIGRDLDETVFAEFFPLLHNVNR</sequence>
<gene>
    <name evidence="4" type="ORF">HPP92_007824</name>
</gene>
<comment type="caution">
    <text evidence="4">The sequence shown here is derived from an EMBL/GenBank/DDBJ whole genome shotgun (WGS) entry which is preliminary data.</text>
</comment>
<evidence type="ECO:0000313" key="4">
    <source>
        <dbReference type="EMBL" id="KAG0489013.1"/>
    </source>
</evidence>
<name>A0A835REL2_VANPL</name>
<keyword evidence="5" id="KW-1185">Reference proteome</keyword>
<evidence type="ECO:0000256" key="2">
    <source>
        <dbReference type="ARBA" id="ARBA00023186"/>
    </source>
</evidence>
<dbReference type="Gene3D" id="3.30.1220.10">
    <property type="entry name" value="CobW-like, C-terminal domain"/>
    <property type="match status" value="1"/>
</dbReference>
<dbReference type="AlphaFoldDB" id="A0A835REL2"/>
<feature type="domain" description="CobW C-terminal" evidence="3">
    <location>
        <begin position="103"/>
        <end position="144"/>
    </location>
</feature>
<organism evidence="4 5">
    <name type="scientific">Vanilla planifolia</name>
    <name type="common">Vanilla</name>
    <dbReference type="NCBI Taxonomy" id="51239"/>
    <lineage>
        <taxon>Eukaryota</taxon>
        <taxon>Viridiplantae</taxon>
        <taxon>Streptophyta</taxon>
        <taxon>Embryophyta</taxon>
        <taxon>Tracheophyta</taxon>
        <taxon>Spermatophyta</taxon>
        <taxon>Magnoliopsida</taxon>
        <taxon>Liliopsida</taxon>
        <taxon>Asparagales</taxon>
        <taxon>Orchidaceae</taxon>
        <taxon>Vanilloideae</taxon>
        <taxon>Vanilleae</taxon>
        <taxon>Vanilla</taxon>
    </lineage>
</organism>
<evidence type="ECO:0000313" key="5">
    <source>
        <dbReference type="Proteomes" id="UP000636800"/>
    </source>
</evidence>
<dbReference type="InterPro" id="IPR011629">
    <property type="entry name" value="CobW-like_C"/>
</dbReference>
<protein>
    <recommendedName>
        <fullName evidence="3">CobW C-terminal domain-containing protein</fullName>
    </recommendedName>
</protein>
<evidence type="ECO:0000259" key="3">
    <source>
        <dbReference type="Pfam" id="PF07683"/>
    </source>
</evidence>